<dbReference type="InterPro" id="IPR019587">
    <property type="entry name" value="Polyketide_cyclase/dehydratase"/>
</dbReference>
<dbReference type="PANTHER" id="PTHR39332:SF7">
    <property type="entry name" value="SRPBCC FAMILY PROTEIN"/>
    <property type="match status" value="1"/>
</dbReference>
<reference evidence="3" key="1">
    <citation type="journal article" date="2019" name="Int. J. Syst. Evol. Microbiol.">
        <title>The Global Catalogue of Microorganisms (GCM) 10K type strain sequencing project: providing services to taxonomists for standard genome sequencing and annotation.</title>
        <authorList>
            <consortium name="The Broad Institute Genomics Platform"/>
            <consortium name="The Broad Institute Genome Sequencing Center for Infectious Disease"/>
            <person name="Wu L."/>
            <person name="Ma J."/>
        </authorList>
    </citation>
    <scope>NUCLEOTIDE SEQUENCE [LARGE SCALE GENOMIC DNA]</scope>
    <source>
        <strain evidence="3">KCTC 42986</strain>
    </source>
</reference>
<keyword evidence="1" id="KW-0732">Signal</keyword>
<evidence type="ECO:0000313" key="2">
    <source>
        <dbReference type="EMBL" id="MFC3107151.1"/>
    </source>
</evidence>
<organism evidence="2 3">
    <name type="scientific">Undibacterium arcticum</name>
    <dbReference type="NCBI Taxonomy" id="1762892"/>
    <lineage>
        <taxon>Bacteria</taxon>
        <taxon>Pseudomonadati</taxon>
        <taxon>Pseudomonadota</taxon>
        <taxon>Betaproteobacteria</taxon>
        <taxon>Burkholderiales</taxon>
        <taxon>Oxalobacteraceae</taxon>
        <taxon>Undibacterium</taxon>
    </lineage>
</organism>
<sequence>MKKVAWLIVSCLSLLTAAAHAEPEQAKVTVEHKFDASVDTTWGKLGRFCAIAEWQSLVASCVVEERQDGIYRIVGMHDHTSFTERLEEYSHGDHAFTYTIKSGPLPIKDYRSEFRLIQVGDGQTRLVWKAWYTVPAGIDEKTVAFNLRELFANGIKGMIPLLAATR</sequence>
<evidence type="ECO:0000256" key="1">
    <source>
        <dbReference type="SAM" id="SignalP"/>
    </source>
</evidence>
<gene>
    <name evidence="2" type="ORF">ACFOFO_04090</name>
</gene>
<dbReference type="EMBL" id="JBHRTP010000008">
    <property type="protein sequence ID" value="MFC3107151.1"/>
    <property type="molecule type" value="Genomic_DNA"/>
</dbReference>
<feature type="chain" id="PRO_5046162667" evidence="1">
    <location>
        <begin position="22"/>
        <end position="166"/>
    </location>
</feature>
<dbReference type="RefSeq" id="WP_390326531.1">
    <property type="nucleotide sequence ID" value="NZ_JBHRTP010000008.1"/>
</dbReference>
<keyword evidence="3" id="KW-1185">Reference proteome</keyword>
<dbReference type="PANTHER" id="PTHR39332">
    <property type="entry name" value="BLL4707 PROTEIN"/>
    <property type="match status" value="1"/>
</dbReference>
<feature type="signal peptide" evidence="1">
    <location>
        <begin position="1"/>
        <end position="21"/>
    </location>
</feature>
<dbReference type="Proteomes" id="UP001595530">
    <property type="component" value="Unassembled WGS sequence"/>
</dbReference>
<dbReference type="CDD" id="cd07821">
    <property type="entry name" value="PYR_PYL_RCAR_like"/>
    <property type="match status" value="1"/>
</dbReference>
<comment type="caution">
    <text evidence="2">The sequence shown here is derived from an EMBL/GenBank/DDBJ whole genome shotgun (WGS) entry which is preliminary data.</text>
</comment>
<accession>A0ABV7EYW3</accession>
<evidence type="ECO:0000313" key="3">
    <source>
        <dbReference type="Proteomes" id="UP001595530"/>
    </source>
</evidence>
<proteinExistence type="predicted"/>
<protein>
    <submittedName>
        <fullName evidence="2">SRPBCC family protein</fullName>
    </submittedName>
</protein>
<dbReference type="Gene3D" id="3.30.530.20">
    <property type="match status" value="1"/>
</dbReference>
<dbReference type="SUPFAM" id="SSF55961">
    <property type="entry name" value="Bet v1-like"/>
    <property type="match status" value="1"/>
</dbReference>
<dbReference type="InterPro" id="IPR023393">
    <property type="entry name" value="START-like_dom_sf"/>
</dbReference>
<name>A0ABV7EYW3_9BURK</name>
<dbReference type="Pfam" id="PF10604">
    <property type="entry name" value="Polyketide_cyc2"/>
    <property type="match status" value="1"/>
</dbReference>